<dbReference type="InterPro" id="IPR009772">
    <property type="entry name" value="CDC123"/>
</dbReference>
<gene>
    <name evidence="2" type="ORF">Terrestrivirus2_182</name>
</gene>
<comment type="similarity">
    <text evidence="1">Belongs to the CDC123 family.</text>
</comment>
<accession>A0A3G4ZMN1</accession>
<dbReference type="Pfam" id="PF07065">
    <property type="entry name" value="D123"/>
    <property type="match status" value="1"/>
</dbReference>
<organism evidence="2">
    <name type="scientific">Terrestrivirus sp</name>
    <dbReference type="NCBI Taxonomy" id="2487775"/>
    <lineage>
        <taxon>Viruses</taxon>
        <taxon>Varidnaviria</taxon>
        <taxon>Bamfordvirae</taxon>
        <taxon>Nucleocytoviricota</taxon>
        <taxon>Megaviricetes</taxon>
        <taxon>Imitervirales</taxon>
        <taxon>Mimiviridae</taxon>
        <taxon>Klosneuvirinae</taxon>
    </lineage>
</organism>
<dbReference type="EMBL" id="MK071980">
    <property type="protein sequence ID" value="AYV75674.1"/>
    <property type="molecule type" value="Genomic_DNA"/>
</dbReference>
<dbReference type="PANTHER" id="PTHR15323:SF6">
    <property type="entry name" value="CELL DIVISION CYCLE PROTEIN 123 HOMOLOG"/>
    <property type="match status" value="1"/>
</dbReference>
<sequence length="278" mass="32502">MIIIERIELDDVLTGGKDRFNSNNHWENNIKPVDYDNKLSETETRYWIDKFHDSYTVINVNKKNLPWLKDAANIGKVTGNFSHIYDEDLEDLVSSHKFANQDNVKYFVRAESVSLKTGCNGVGPYLNVKSMIQSLVTSRSTHTPIKEDTKHVKLYLLPWVDISHEFRVFVHNKKITAISQQHLYEKDDYLHQFESDERNIKINEWVNLINYYFNSTISSRIDIDSYVIDVAILSDGSPYFIEINTFGKEYASGSSLYHWIIDEKILYGNGDDIYFRYV</sequence>
<evidence type="ECO:0000313" key="2">
    <source>
        <dbReference type="EMBL" id="AYV75674.1"/>
    </source>
</evidence>
<reference evidence="2" key="1">
    <citation type="submission" date="2018-10" db="EMBL/GenBank/DDBJ databases">
        <title>Hidden diversity of soil giant viruses.</title>
        <authorList>
            <person name="Schulz F."/>
            <person name="Alteio L."/>
            <person name="Goudeau D."/>
            <person name="Ryan E.M."/>
            <person name="Malmstrom R.R."/>
            <person name="Blanchard J."/>
            <person name="Woyke T."/>
        </authorList>
    </citation>
    <scope>NUCLEOTIDE SEQUENCE</scope>
    <source>
        <strain evidence="2">TEV1</strain>
    </source>
</reference>
<dbReference type="PANTHER" id="PTHR15323">
    <property type="entry name" value="D123 PROTEIN"/>
    <property type="match status" value="1"/>
</dbReference>
<protein>
    <submittedName>
        <fullName evidence="2">Uncharacterized protein</fullName>
    </submittedName>
</protein>
<evidence type="ECO:0000256" key="1">
    <source>
        <dbReference type="ARBA" id="ARBA00011047"/>
    </source>
</evidence>
<proteinExistence type="inferred from homology"/>
<name>A0A3G4ZMN1_9VIRU</name>